<dbReference type="AlphaFoldDB" id="A0A328VEI2"/>
<keyword evidence="5 8" id="KW-0804">Transcription</keyword>
<evidence type="ECO:0000256" key="2">
    <source>
        <dbReference type="ARBA" id="ARBA00013729"/>
    </source>
</evidence>
<evidence type="ECO:0000256" key="3">
    <source>
        <dbReference type="ARBA" id="ARBA00023015"/>
    </source>
</evidence>
<sequence length="154" mass="16925">METQGVYLTEDGRQRLLNQLEFLRTVKRAEVARYLHDAKEGGDVNDNAAYEEAKTEYARLEGKIYELEQMLATARTIQKVQSDEVTLGSVVRVRSSDGREACYTIVGAYEANPSAGRISNESPVGKALLGHKVGDLVMVSTPGGVKEYTVLAIE</sequence>
<dbReference type="InterPro" id="IPR001437">
    <property type="entry name" value="Tscrpt_elong_fac_GreA/B_C"/>
</dbReference>
<feature type="domain" description="Transcription elongation factor GreA/GreB N-terminal" evidence="11">
    <location>
        <begin position="6"/>
        <end position="75"/>
    </location>
</feature>
<evidence type="ECO:0000313" key="13">
    <source>
        <dbReference type="Proteomes" id="UP000248706"/>
    </source>
</evidence>
<dbReference type="GO" id="GO:0003677">
    <property type="term" value="F:DNA binding"/>
    <property type="evidence" value="ECO:0007669"/>
    <property type="project" value="UniProtKB-UniRule"/>
</dbReference>
<comment type="caution">
    <text evidence="12">The sequence shown here is derived from an EMBL/GenBank/DDBJ whole genome shotgun (WGS) entry which is preliminary data.</text>
</comment>
<comment type="similarity">
    <text evidence="1 8 9">Belongs to the GreA/GreB family.</text>
</comment>
<dbReference type="Gene3D" id="3.10.50.30">
    <property type="entry name" value="Transcription elongation factor, GreA/GreB, C-terminal domain"/>
    <property type="match status" value="1"/>
</dbReference>
<dbReference type="PROSITE" id="PS00830">
    <property type="entry name" value="GREAB_2"/>
    <property type="match status" value="1"/>
</dbReference>
<dbReference type="FunFam" id="1.10.287.180:FF:000001">
    <property type="entry name" value="Transcription elongation factor GreA"/>
    <property type="match status" value="1"/>
</dbReference>
<protein>
    <recommendedName>
        <fullName evidence="2 8">Transcription elongation factor GreA</fullName>
    </recommendedName>
    <alternativeName>
        <fullName evidence="7 8">Transcript cleavage factor GreA</fullName>
    </alternativeName>
</protein>
<dbReference type="FunFam" id="3.10.50.30:FF:000001">
    <property type="entry name" value="Transcription elongation factor GreA"/>
    <property type="match status" value="1"/>
</dbReference>
<dbReference type="EMBL" id="MCIF01000002">
    <property type="protein sequence ID" value="RAQ95241.1"/>
    <property type="molecule type" value="Genomic_DNA"/>
</dbReference>
<name>A0A328VEI2_9CHLR</name>
<evidence type="ECO:0000256" key="4">
    <source>
        <dbReference type="ARBA" id="ARBA00023125"/>
    </source>
</evidence>
<dbReference type="Proteomes" id="UP000248706">
    <property type="component" value="Unassembled WGS sequence"/>
</dbReference>
<evidence type="ECO:0000256" key="6">
    <source>
        <dbReference type="ARBA" id="ARBA00024916"/>
    </source>
</evidence>
<reference evidence="12 13" key="1">
    <citation type="submission" date="2016-08" db="EMBL/GenBank/DDBJ databases">
        <title>Analysis of Carbohydrate Active Enzymes in Thermogemmatispora T81 Reveals Carbohydrate Degradation Ability.</title>
        <authorList>
            <person name="Tomazini A."/>
            <person name="Lal S."/>
            <person name="Stott M."/>
            <person name="Henrissat B."/>
            <person name="Polikarpov I."/>
            <person name="Sparling R."/>
            <person name="Levin D.B."/>
        </authorList>
    </citation>
    <scope>NUCLEOTIDE SEQUENCE [LARGE SCALE GENOMIC DNA]</scope>
    <source>
        <strain evidence="12 13">T81</strain>
    </source>
</reference>
<dbReference type="GO" id="GO:0006354">
    <property type="term" value="P:DNA-templated transcription elongation"/>
    <property type="evidence" value="ECO:0007669"/>
    <property type="project" value="TreeGrafter"/>
</dbReference>
<evidence type="ECO:0000256" key="1">
    <source>
        <dbReference type="ARBA" id="ARBA00008213"/>
    </source>
</evidence>
<evidence type="ECO:0000256" key="7">
    <source>
        <dbReference type="ARBA" id="ARBA00030776"/>
    </source>
</evidence>
<organism evidence="12 13">
    <name type="scientific">Thermogemmatispora tikiterensis</name>
    <dbReference type="NCBI Taxonomy" id="1825093"/>
    <lineage>
        <taxon>Bacteria</taxon>
        <taxon>Bacillati</taxon>
        <taxon>Chloroflexota</taxon>
        <taxon>Ktedonobacteria</taxon>
        <taxon>Thermogemmatisporales</taxon>
        <taxon>Thermogemmatisporaceae</taxon>
        <taxon>Thermogemmatispora</taxon>
    </lineage>
</organism>
<evidence type="ECO:0000313" key="12">
    <source>
        <dbReference type="EMBL" id="RAQ95241.1"/>
    </source>
</evidence>
<dbReference type="InterPro" id="IPR023459">
    <property type="entry name" value="Tscrpt_elong_fac_GreA/B_fam"/>
</dbReference>
<proteinExistence type="inferred from homology"/>
<dbReference type="OrthoDB" id="9808774at2"/>
<dbReference type="PANTHER" id="PTHR30437:SF4">
    <property type="entry name" value="TRANSCRIPTION ELONGATION FACTOR GREA"/>
    <property type="match status" value="1"/>
</dbReference>
<keyword evidence="4 8" id="KW-0238">DNA-binding</keyword>
<dbReference type="GO" id="GO:0070063">
    <property type="term" value="F:RNA polymerase binding"/>
    <property type="evidence" value="ECO:0007669"/>
    <property type="project" value="InterPro"/>
</dbReference>
<dbReference type="NCBIfam" id="NF001263">
    <property type="entry name" value="PRK00226.1-4"/>
    <property type="match status" value="1"/>
</dbReference>
<comment type="function">
    <text evidence="6 8 9">Necessary for efficient RNA polymerase transcription elongation past template-encoded arresting sites. The arresting sites in DNA have the property of trapping a certain fraction of elongating RNA polymerases that pass through, resulting in locked ternary complexes. Cleavage of the nascent transcript by cleavage factors such as GreA or GreB allows the resumption of elongation from the new 3'terminus. GreA releases sequences of 2 to 3 nucleotides.</text>
</comment>
<evidence type="ECO:0000259" key="11">
    <source>
        <dbReference type="Pfam" id="PF03449"/>
    </source>
</evidence>
<dbReference type="InterPro" id="IPR006359">
    <property type="entry name" value="Tscrpt_elong_fac_GreA"/>
</dbReference>
<dbReference type="InterPro" id="IPR036805">
    <property type="entry name" value="Tscrpt_elong_fac_GreA/B_N_sf"/>
</dbReference>
<dbReference type="PIRSF" id="PIRSF006092">
    <property type="entry name" value="GreA_GreB"/>
    <property type="match status" value="1"/>
</dbReference>
<dbReference type="Pfam" id="PF03449">
    <property type="entry name" value="GreA_GreB_N"/>
    <property type="match status" value="1"/>
</dbReference>
<dbReference type="InterPro" id="IPR022691">
    <property type="entry name" value="Tscrpt_elong_fac_GreA/B_N"/>
</dbReference>
<accession>A0A328VEI2</accession>
<dbReference type="InterPro" id="IPR036953">
    <property type="entry name" value="GreA/GreB_C_sf"/>
</dbReference>
<dbReference type="PANTHER" id="PTHR30437">
    <property type="entry name" value="TRANSCRIPTION ELONGATION FACTOR GREA"/>
    <property type="match status" value="1"/>
</dbReference>
<dbReference type="InterPro" id="IPR028624">
    <property type="entry name" value="Tscrpt_elong_fac_GreA/B"/>
</dbReference>
<dbReference type="SUPFAM" id="SSF46557">
    <property type="entry name" value="GreA transcript cleavage protein, N-terminal domain"/>
    <property type="match status" value="1"/>
</dbReference>
<evidence type="ECO:0000256" key="9">
    <source>
        <dbReference type="RuleBase" id="RU000556"/>
    </source>
</evidence>
<feature type="domain" description="Transcription elongation factor GreA/GreB C-terminal" evidence="10">
    <location>
        <begin position="81"/>
        <end position="154"/>
    </location>
</feature>
<keyword evidence="3 8" id="KW-0805">Transcription regulation</keyword>
<evidence type="ECO:0000256" key="8">
    <source>
        <dbReference type="HAMAP-Rule" id="MF_00105"/>
    </source>
</evidence>
<evidence type="ECO:0000256" key="5">
    <source>
        <dbReference type="ARBA" id="ARBA00023163"/>
    </source>
</evidence>
<evidence type="ECO:0000259" key="10">
    <source>
        <dbReference type="Pfam" id="PF01272"/>
    </source>
</evidence>
<dbReference type="SUPFAM" id="SSF54534">
    <property type="entry name" value="FKBP-like"/>
    <property type="match status" value="1"/>
</dbReference>
<gene>
    <name evidence="8" type="primary">greA</name>
    <name evidence="12" type="ORF">A4R35_06820</name>
</gene>
<keyword evidence="13" id="KW-1185">Reference proteome</keyword>
<dbReference type="Pfam" id="PF01272">
    <property type="entry name" value="GreA_GreB"/>
    <property type="match status" value="1"/>
</dbReference>
<dbReference type="RefSeq" id="WP_052888503.1">
    <property type="nucleotide sequence ID" value="NZ_MCIF01000002.1"/>
</dbReference>
<dbReference type="GO" id="GO:0032784">
    <property type="term" value="P:regulation of DNA-templated transcription elongation"/>
    <property type="evidence" value="ECO:0007669"/>
    <property type="project" value="UniProtKB-UniRule"/>
</dbReference>
<dbReference type="HAMAP" id="MF_00105">
    <property type="entry name" value="GreA_GreB"/>
    <property type="match status" value="1"/>
</dbReference>
<dbReference type="InterPro" id="IPR018151">
    <property type="entry name" value="TF_GreA/GreB_CS"/>
</dbReference>
<dbReference type="Gene3D" id="1.10.287.180">
    <property type="entry name" value="Transcription elongation factor, GreA/GreB, N-terminal domain"/>
    <property type="match status" value="1"/>
</dbReference>
<dbReference type="NCBIfam" id="TIGR01462">
    <property type="entry name" value="greA"/>
    <property type="match status" value="1"/>
</dbReference>